<dbReference type="Proteomes" id="UP000324896">
    <property type="component" value="Unassembled WGS sequence"/>
</dbReference>
<dbReference type="Proteomes" id="UP000198945">
    <property type="component" value="Unassembled WGS sequence"/>
</dbReference>
<evidence type="ECO:0000313" key="3">
    <source>
        <dbReference type="EMBL" id="SDC70798.1"/>
    </source>
</evidence>
<dbReference type="Proteomes" id="UP000247389">
    <property type="component" value="Unassembled WGS sequence"/>
</dbReference>
<dbReference type="Proteomes" id="UP000295758">
    <property type="component" value="Unassembled WGS sequence"/>
</dbReference>
<evidence type="ECO:0000313" key="7">
    <source>
        <dbReference type="EMBL" id="TDS29546.1"/>
    </source>
</evidence>
<dbReference type="STRING" id="54121.SAMN04515653_11938"/>
<dbReference type="EMBL" id="FNBJ01000014">
    <property type="protein sequence ID" value="SDF52272.1"/>
    <property type="molecule type" value="Genomic_DNA"/>
</dbReference>
<proteinExistence type="predicted"/>
<reference evidence="5 10" key="1">
    <citation type="submission" date="2016-10" db="EMBL/GenBank/DDBJ databases">
        <authorList>
            <person name="de Groot N.N."/>
        </authorList>
    </citation>
    <scope>NUCLEOTIDE SEQUENCE [LARGE SCALE GENOMIC DNA]</scope>
    <source>
        <strain evidence="5 10">WG7</strain>
    </source>
</reference>
<evidence type="ECO:0000313" key="12">
    <source>
        <dbReference type="Proteomes" id="UP000247389"/>
    </source>
</evidence>
<sequence length="45" mass="4977">MDAAAITIIFIVLSALVAVVLRKIKKDKCLKDFRDDTVCLELLNG</sequence>
<dbReference type="Proteomes" id="UP000199519">
    <property type="component" value="Unassembled WGS sequence"/>
</dbReference>
<evidence type="ECO:0000313" key="6">
    <source>
        <dbReference type="EMBL" id="SES97102.1"/>
    </source>
</evidence>
<dbReference type="EMBL" id="FNEH01000019">
    <property type="protein sequence ID" value="SDI90770.1"/>
    <property type="molecule type" value="Genomic_DNA"/>
</dbReference>
<keyword evidence="1" id="KW-1133">Transmembrane helix</keyword>
<dbReference type="Proteomes" id="UP000295472">
    <property type="component" value="Unassembled WGS sequence"/>
</dbReference>
<evidence type="ECO:0000313" key="2">
    <source>
        <dbReference type="EMBL" id="PXV63492.1"/>
    </source>
</evidence>
<protein>
    <submittedName>
        <fullName evidence="3">Uncharacterized protein</fullName>
    </submittedName>
</protein>
<dbReference type="Proteomes" id="UP000198612">
    <property type="component" value="Unassembled WGS sequence"/>
</dbReference>
<dbReference type="EMBL" id="SOAA01000017">
    <property type="protein sequence ID" value="TDS29546.1"/>
    <property type="molecule type" value="Genomic_DNA"/>
</dbReference>
<dbReference type="EMBL" id="SOEF01000014">
    <property type="protein sequence ID" value="TDX43755.1"/>
    <property type="molecule type" value="Genomic_DNA"/>
</dbReference>
<evidence type="ECO:0000313" key="15">
    <source>
        <dbReference type="Proteomes" id="UP000324896"/>
    </source>
</evidence>
<keyword evidence="1" id="KW-0812">Transmembrane</keyword>
<dbReference type="EMBL" id="QICM01000023">
    <property type="protein sequence ID" value="PXV63492.1"/>
    <property type="molecule type" value="Genomic_DNA"/>
</dbReference>
<organism evidence="3 15">
    <name type="scientific">Halanaerobium congolense</name>
    <dbReference type="NCBI Taxonomy" id="54121"/>
    <lineage>
        <taxon>Bacteria</taxon>
        <taxon>Bacillati</taxon>
        <taxon>Bacillota</taxon>
        <taxon>Clostridia</taxon>
        <taxon>Halanaerobiales</taxon>
        <taxon>Halanaerobiaceae</taxon>
        <taxon>Halanaerobium</taxon>
    </lineage>
</organism>
<gene>
    <name evidence="7" type="ORF">BY453_11733</name>
    <name evidence="8" type="ORF">C7954_11450</name>
    <name evidence="2" type="ORF">C8C78_12333</name>
    <name evidence="3" type="ORF">SAMN04488597_11234</name>
    <name evidence="4" type="ORF">SAMN04488598_11433</name>
    <name evidence="6" type="ORF">SAMN04515652_11433</name>
    <name evidence="5" type="ORF">SAMN04515654_11929</name>
</gene>
<evidence type="ECO:0000313" key="9">
    <source>
        <dbReference type="Proteomes" id="UP000198612"/>
    </source>
</evidence>
<reference evidence="9 11" key="2">
    <citation type="submission" date="2016-10" db="EMBL/GenBank/DDBJ databases">
        <authorList>
            <person name="Varghese N."/>
            <person name="Submissions S."/>
        </authorList>
    </citation>
    <scope>NUCLEOTIDE SEQUENCE [LARGE SCALE GENOMIC DNA]</scope>
    <source>
        <strain evidence="3 15">WG10</strain>
        <strain evidence="4 11">WG2</strain>
        <strain evidence="6 9">WG5</strain>
    </source>
</reference>
<evidence type="ECO:0000313" key="5">
    <source>
        <dbReference type="EMBL" id="SDI90770.1"/>
    </source>
</evidence>
<dbReference type="RefSeq" id="WP_159429268.1">
    <property type="nucleotide sequence ID" value="NZ_FMYT01000012.1"/>
</dbReference>
<dbReference type="EMBL" id="FOHG01000014">
    <property type="protein sequence ID" value="SES97102.1"/>
    <property type="molecule type" value="Genomic_DNA"/>
</dbReference>
<evidence type="ECO:0000313" key="4">
    <source>
        <dbReference type="EMBL" id="SDF52272.1"/>
    </source>
</evidence>
<dbReference type="EMBL" id="FMYT01000012">
    <property type="protein sequence ID" value="SDC70798.1"/>
    <property type="molecule type" value="Genomic_DNA"/>
</dbReference>
<evidence type="ECO:0000313" key="8">
    <source>
        <dbReference type="EMBL" id="TDX43755.1"/>
    </source>
</evidence>
<keyword evidence="11" id="KW-1185">Reference proteome</keyword>
<evidence type="ECO:0000313" key="14">
    <source>
        <dbReference type="Proteomes" id="UP000295758"/>
    </source>
</evidence>
<name>A0A1G6NSV7_9FIRM</name>
<reference evidence="7 14" key="4">
    <citation type="submission" date="2019-03" db="EMBL/GenBank/DDBJ databases">
        <title>Deep subsurface shale carbon reservoir microbial communities from Ohio and West Virginia, USA.</title>
        <authorList>
            <person name="Wrighton K."/>
        </authorList>
    </citation>
    <scope>NUCLEOTIDE SEQUENCE [LARGE SCALE GENOMIC DNA]</scope>
    <source>
        <strain evidence="7 14">UTICA-S4D12</strain>
    </source>
</reference>
<feature type="transmembrane region" description="Helical" evidence="1">
    <location>
        <begin position="6"/>
        <end position="24"/>
    </location>
</feature>
<dbReference type="GeneID" id="57014129"/>
<evidence type="ECO:0000256" key="1">
    <source>
        <dbReference type="SAM" id="Phobius"/>
    </source>
</evidence>
<keyword evidence="1" id="KW-0472">Membrane</keyword>
<evidence type="ECO:0000313" key="11">
    <source>
        <dbReference type="Proteomes" id="UP000199519"/>
    </source>
</evidence>
<accession>A0A1G6NSV7</accession>
<evidence type="ECO:0000313" key="13">
    <source>
        <dbReference type="Proteomes" id="UP000295472"/>
    </source>
</evidence>
<reference evidence="2 12" key="3">
    <citation type="submission" date="2018-04" db="EMBL/GenBank/DDBJ databases">
        <title>Subsurface microbial communities from deep shales in Ohio and West Virginia, USA.</title>
        <authorList>
            <person name="Wrighton K."/>
        </authorList>
    </citation>
    <scope>NUCLEOTIDE SEQUENCE [LARGE SCALE GENOMIC DNA]</scope>
    <source>
        <strain evidence="8 13">DSMZ 11287</strain>
        <strain evidence="2 12">MSL28</strain>
    </source>
</reference>
<evidence type="ECO:0000313" key="10">
    <source>
        <dbReference type="Proteomes" id="UP000198945"/>
    </source>
</evidence>
<dbReference type="AlphaFoldDB" id="A0A1G6NSV7"/>